<dbReference type="NCBIfam" id="TIGR03434">
    <property type="entry name" value="ADOP"/>
    <property type="match status" value="1"/>
</dbReference>
<feature type="transmembrane region" description="Helical" evidence="7">
    <location>
        <begin position="361"/>
        <end position="385"/>
    </location>
</feature>
<dbReference type="InterPro" id="IPR050250">
    <property type="entry name" value="Macrolide_Exporter_MacB"/>
</dbReference>
<dbReference type="Pfam" id="PF02687">
    <property type="entry name" value="FtsX"/>
    <property type="match status" value="2"/>
</dbReference>
<dbReference type="InterPro" id="IPR003838">
    <property type="entry name" value="ABC3_permease_C"/>
</dbReference>
<feature type="transmembrane region" description="Helical" evidence="7">
    <location>
        <begin position="268"/>
        <end position="288"/>
    </location>
</feature>
<comment type="similarity">
    <text evidence="6">Belongs to the ABC-4 integral membrane protein family.</text>
</comment>
<comment type="subcellular location">
    <subcellularLocation>
        <location evidence="1">Cell membrane</location>
        <topology evidence="1">Multi-pass membrane protein</topology>
    </subcellularLocation>
</comment>
<evidence type="ECO:0000256" key="4">
    <source>
        <dbReference type="ARBA" id="ARBA00022989"/>
    </source>
</evidence>
<protein>
    <submittedName>
        <fullName evidence="10">FtsX-like permease family protein</fullName>
    </submittedName>
</protein>
<feature type="domain" description="ABC3 transporter permease C-terminal" evidence="8">
    <location>
        <begin position="681"/>
        <end position="794"/>
    </location>
</feature>
<keyword evidence="2" id="KW-1003">Cell membrane</keyword>
<feature type="transmembrane region" description="Helical" evidence="7">
    <location>
        <begin position="764"/>
        <end position="786"/>
    </location>
</feature>
<evidence type="ECO:0000256" key="2">
    <source>
        <dbReference type="ARBA" id="ARBA00022475"/>
    </source>
</evidence>
<dbReference type="PANTHER" id="PTHR30572:SF4">
    <property type="entry name" value="ABC TRANSPORTER PERMEASE YTRF"/>
    <property type="match status" value="1"/>
</dbReference>
<feature type="domain" description="MacB-like periplasmic core" evidence="9">
    <location>
        <begin position="477"/>
        <end position="615"/>
    </location>
</feature>
<organism evidence="10 11">
    <name type="scientific">Oleiharenicola lentus</name>
    <dbReference type="NCBI Taxonomy" id="2508720"/>
    <lineage>
        <taxon>Bacteria</taxon>
        <taxon>Pseudomonadati</taxon>
        <taxon>Verrucomicrobiota</taxon>
        <taxon>Opitutia</taxon>
        <taxon>Opitutales</taxon>
        <taxon>Opitutaceae</taxon>
        <taxon>Oleiharenicola</taxon>
    </lineage>
</organism>
<dbReference type="PANTHER" id="PTHR30572">
    <property type="entry name" value="MEMBRANE COMPONENT OF TRANSPORTER-RELATED"/>
    <property type="match status" value="1"/>
</dbReference>
<dbReference type="InterPro" id="IPR017800">
    <property type="entry name" value="ADOP"/>
</dbReference>
<keyword evidence="11" id="KW-1185">Reference proteome</keyword>
<feature type="transmembrane region" description="Helical" evidence="7">
    <location>
        <begin position="322"/>
        <end position="340"/>
    </location>
</feature>
<evidence type="ECO:0000256" key="1">
    <source>
        <dbReference type="ARBA" id="ARBA00004651"/>
    </source>
</evidence>
<dbReference type="EMBL" id="SDHX01000001">
    <property type="protein sequence ID" value="RXK56016.1"/>
    <property type="molecule type" value="Genomic_DNA"/>
</dbReference>
<dbReference type="Pfam" id="PF12704">
    <property type="entry name" value="MacB_PCD"/>
    <property type="match status" value="2"/>
</dbReference>
<feature type="transmembrane region" description="Helical" evidence="7">
    <location>
        <begin position="731"/>
        <end position="752"/>
    </location>
</feature>
<accession>A0A4Q1CAT8</accession>
<evidence type="ECO:0000256" key="5">
    <source>
        <dbReference type="ARBA" id="ARBA00023136"/>
    </source>
</evidence>
<feature type="domain" description="MacB-like periplasmic core" evidence="9">
    <location>
        <begin position="15"/>
        <end position="229"/>
    </location>
</feature>
<dbReference type="RefSeq" id="WP_129047383.1">
    <property type="nucleotide sequence ID" value="NZ_SDHX01000001.1"/>
</dbReference>
<keyword evidence="3 7" id="KW-0812">Transmembrane</keyword>
<sequence length="801" mass="85902">MIHAIRSLLRSPAHTIVALVTLALGIGINTSMVSGVQALLFHSAPFPGEDKIARIIGVTPQGRMDLFSYAELNEIRASAQDFEILATLGWDYTTYAEPGQATTRLRGVLGGVELFALFGARPLIGRAFTAEETQPGRSTVIIISHTLWQQRYGGSLDVLGRIVRLDGQPVEIVGVMPPIFEYRPLWEGASYWRPLNFTREQQEWRDYRVFTLFGRLRPGATLAAAATTLAPLATTQARDHPSIYNGLRYRVLSLQDAVTDGLMRNMTWMLLALSVFVLLIACANLANLQLARTTARARELAIRAALGATRGSLIGHQLRECLVLALAGGALGLLVATALNRLIERHLLTGGAAGATLSLDLVTLALTFGVSLVTGVLFGIFPAWLAARTDVNAVLKQQSRGSSAGRGLGRARNLLIVAEVALALVLLGGAGVMQRGLERMLEREPGWDSDRVLTATLPVPATRINNDPQRIVYFQELERRLSALPGVERAALATSLPVNGYNADRQVLTEGQAPGSSAQFPTASHTMVTPGYFSTVGIPLLEGRLFNADIQARGPRVVVINASLAKALWPDRSAVGQRLCSMDSGQPYWAEVIGVVRDVESVASLQPPSTPFVVYKPLVHEPWGWIYLVVRSDRPETLVEPMRRAVEALDPDMPAFGIQTVPQAVRGAQHNLRLSAQLLGAFALLGLGLAAVGVYGVTVNLVTQRTGEFGIRLALGASPSNLLQLVMRHGLGLAAAGLALGLGGAIGLSRFLGSIMPRAAGLDLPALAAVSGLLLVVTLFACYIPARRATKVDPLEALRTE</sequence>
<comment type="caution">
    <text evidence="10">The sequence shown here is derived from an EMBL/GenBank/DDBJ whole genome shotgun (WGS) entry which is preliminary data.</text>
</comment>
<dbReference type="GO" id="GO:0005886">
    <property type="term" value="C:plasma membrane"/>
    <property type="evidence" value="ECO:0007669"/>
    <property type="project" value="UniProtKB-SubCell"/>
</dbReference>
<evidence type="ECO:0000259" key="8">
    <source>
        <dbReference type="Pfam" id="PF02687"/>
    </source>
</evidence>
<evidence type="ECO:0000259" key="9">
    <source>
        <dbReference type="Pfam" id="PF12704"/>
    </source>
</evidence>
<proteinExistence type="inferred from homology"/>
<feature type="domain" description="ABC3 transporter permease C-terminal" evidence="8">
    <location>
        <begin position="272"/>
        <end position="390"/>
    </location>
</feature>
<feature type="transmembrane region" description="Helical" evidence="7">
    <location>
        <begin position="414"/>
        <end position="433"/>
    </location>
</feature>
<name>A0A4Q1CAT8_9BACT</name>
<evidence type="ECO:0000256" key="3">
    <source>
        <dbReference type="ARBA" id="ARBA00022692"/>
    </source>
</evidence>
<keyword evidence="5 7" id="KW-0472">Membrane</keyword>
<evidence type="ECO:0000313" key="11">
    <source>
        <dbReference type="Proteomes" id="UP000290218"/>
    </source>
</evidence>
<dbReference type="InterPro" id="IPR025857">
    <property type="entry name" value="MacB_PCD"/>
</dbReference>
<feature type="transmembrane region" description="Helical" evidence="7">
    <location>
        <begin position="678"/>
        <end position="697"/>
    </location>
</feature>
<keyword evidence="4 7" id="KW-1133">Transmembrane helix</keyword>
<dbReference type="GO" id="GO:0022857">
    <property type="term" value="F:transmembrane transporter activity"/>
    <property type="evidence" value="ECO:0007669"/>
    <property type="project" value="TreeGrafter"/>
</dbReference>
<dbReference type="AlphaFoldDB" id="A0A4Q1CAT8"/>
<reference evidence="10 11" key="1">
    <citation type="submission" date="2019-01" db="EMBL/GenBank/DDBJ databases">
        <title>Lacunisphaera sp. strain TWA-58.</title>
        <authorList>
            <person name="Chen W.-M."/>
        </authorList>
    </citation>
    <scope>NUCLEOTIDE SEQUENCE [LARGE SCALE GENOMIC DNA]</scope>
    <source>
        <strain evidence="10 11">TWA-58</strain>
    </source>
</reference>
<gene>
    <name evidence="10" type="ORF">ESB00_09095</name>
</gene>
<evidence type="ECO:0000313" key="10">
    <source>
        <dbReference type="EMBL" id="RXK56016.1"/>
    </source>
</evidence>
<dbReference type="OrthoDB" id="5933722at2"/>
<evidence type="ECO:0000256" key="6">
    <source>
        <dbReference type="ARBA" id="ARBA00038076"/>
    </source>
</evidence>
<dbReference type="Proteomes" id="UP000290218">
    <property type="component" value="Unassembled WGS sequence"/>
</dbReference>
<evidence type="ECO:0000256" key="7">
    <source>
        <dbReference type="SAM" id="Phobius"/>
    </source>
</evidence>